<name>A0A1E5C674_9GAMM</name>
<dbReference type="PANTHER" id="PTHR37533">
    <property type="entry name" value="FLAGELLAR HOOK-LENGTH CONTROL PROTEIN"/>
    <property type="match status" value="1"/>
</dbReference>
<gene>
    <name evidence="3" type="ORF">A1OK_21715</name>
</gene>
<dbReference type="EMBL" id="AJWN02000057">
    <property type="protein sequence ID" value="OEE61031.1"/>
    <property type="molecule type" value="Genomic_DNA"/>
</dbReference>
<dbReference type="Gene3D" id="3.30.750.140">
    <property type="match status" value="1"/>
</dbReference>
<proteinExistence type="predicted"/>
<dbReference type="RefSeq" id="WP_016960134.1">
    <property type="nucleotide sequence ID" value="NZ_AJWN02000057.1"/>
</dbReference>
<reference evidence="3 4" key="1">
    <citation type="journal article" date="2012" name="Science">
        <title>Ecological populations of bacteria act as socially cohesive units of antibiotic production and resistance.</title>
        <authorList>
            <person name="Cordero O.X."/>
            <person name="Wildschutte H."/>
            <person name="Kirkup B."/>
            <person name="Proehl S."/>
            <person name="Ngo L."/>
            <person name="Hussain F."/>
            <person name="Le Roux F."/>
            <person name="Mincer T."/>
            <person name="Polz M.F."/>
        </authorList>
    </citation>
    <scope>NUCLEOTIDE SEQUENCE [LARGE SCALE GENOMIC DNA]</scope>
    <source>
        <strain evidence="3 4">FF-454</strain>
    </source>
</reference>
<accession>A0A1E5C674</accession>
<dbReference type="PANTHER" id="PTHR37533:SF2">
    <property type="entry name" value="FLAGELLAR HOOK-LENGTH CONTROL PROTEIN"/>
    <property type="match status" value="1"/>
</dbReference>
<feature type="domain" description="Flagellar hook-length control protein-like C-terminal" evidence="2">
    <location>
        <begin position="521"/>
        <end position="602"/>
    </location>
</feature>
<evidence type="ECO:0000256" key="1">
    <source>
        <dbReference type="SAM" id="MobiDB-lite"/>
    </source>
</evidence>
<organism evidence="3 4">
    <name type="scientific">Enterovibrio norvegicus FF-454</name>
    <dbReference type="NCBI Taxonomy" id="1185651"/>
    <lineage>
        <taxon>Bacteria</taxon>
        <taxon>Pseudomonadati</taxon>
        <taxon>Pseudomonadota</taxon>
        <taxon>Gammaproteobacteria</taxon>
        <taxon>Vibrionales</taxon>
        <taxon>Vibrionaceae</taxon>
        <taxon>Enterovibrio</taxon>
    </lineage>
</organism>
<feature type="compositionally biased region" description="Basic and acidic residues" evidence="1">
    <location>
        <begin position="632"/>
        <end position="643"/>
    </location>
</feature>
<dbReference type="InterPro" id="IPR021136">
    <property type="entry name" value="Flagellar_hook_control-like_C"/>
</dbReference>
<dbReference type="AlphaFoldDB" id="A0A1E5C674"/>
<keyword evidence="4" id="KW-1185">Reference proteome</keyword>
<dbReference type="InterPro" id="IPR038610">
    <property type="entry name" value="FliK-like_C_sf"/>
</dbReference>
<sequence>MSQTSFLLSGVSNNKAALVEGKGVLSPEVSESEGEGFFAQLAQLVSGDGDATTELASDAALTEGDAASEEAISDALLKSMTLADGEDAENLAHKGENLDAEGLSASEGKPSLSTSKDSEDAALALKSDAKNAEGGKSAPQQLAKQDGEALLQRLNESSQALQGEAIVTDDGVAVPVYERDKLASGKTLPSESDTELAVDSALLTKQSVVLTKNEKLSVEENPALLSQQAAMTEAGQPVLTRALLSDAEKPALTDKTITENGASGALLGEQQAALVSGLGGMSESAETVAPAILAAASAETLSDAERAVLLSAEMVQVPSPLTQTQISGTATQAVVADAEGEITPEMLAKAGVAFESLPKSQQDAMLRAQALASQSGLASPLAADGEPSALMNELNARGLSTQAQANMTQTASAVHAAVNPPAAQATAMSAFAAIPWTPAAVSDGQPKLNASSAALEAASAKALTETTRPGTDVKTEQLAQQLASSFGNQSSTTAARLDTTVAQSPLQMSQNQGDAANALSERVNVMLSKNLKHVDIRLDPPELGRMQIKLSMNQDQASVQFTVANQAARELVEQSMPRLREMMQQQGLQLSQSSVQQQDTGGRQSFAGSQTQQGDGQGGQGRQSESSGFGRGDGDHELDRSNTNHELYVNSSKDSIDYYA</sequence>
<evidence type="ECO:0000259" key="2">
    <source>
        <dbReference type="Pfam" id="PF02120"/>
    </source>
</evidence>
<feature type="compositionally biased region" description="Low complexity" evidence="1">
    <location>
        <begin position="584"/>
        <end position="598"/>
    </location>
</feature>
<dbReference type="CDD" id="cd17470">
    <property type="entry name" value="T3SS_Flik_C"/>
    <property type="match status" value="1"/>
</dbReference>
<protein>
    <recommendedName>
        <fullName evidence="2">Flagellar hook-length control protein-like C-terminal domain-containing protein</fullName>
    </recommendedName>
</protein>
<dbReference type="InterPro" id="IPR052563">
    <property type="entry name" value="FliK"/>
</dbReference>
<dbReference type="Pfam" id="PF02120">
    <property type="entry name" value="Flg_hook"/>
    <property type="match status" value="1"/>
</dbReference>
<feature type="region of interest" description="Disordered" evidence="1">
    <location>
        <begin position="583"/>
        <end position="660"/>
    </location>
</feature>
<evidence type="ECO:0000313" key="4">
    <source>
        <dbReference type="Proteomes" id="UP000095039"/>
    </source>
</evidence>
<comment type="caution">
    <text evidence="3">The sequence shown here is derived from an EMBL/GenBank/DDBJ whole genome shotgun (WGS) entry which is preliminary data.</text>
</comment>
<feature type="region of interest" description="Disordered" evidence="1">
    <location>
        <begin position="97"/>
        <end position="120"/>
    </location>
</feature>
<evidence type="ECO:0000313" key="3">
    <source>
        <dbReference type="EMBL" id="OEE61031.1"/>
    </source>
</evidence>
<dbReference type="Proteomes" id="UP000095039">
    <property type="component" value="Unassembled WGS sequence"/>
</dbReference>